<protein>
    <submittedName>
        <fullName evidence="1">Uncharacterized protein</fullName>
    </submittedName>
</protein>
<name>D4DNK4_NEIEG</name>
<dbReference type="AlphaFoldDB" id="D4DNK4"/>
<dbReference type="Proteomes" id="UP000005536">
    <property type="component" value="Unassembled WGS sequence"/>
</dbReference>
<organism evidence="1 2">
    <name type="scientific">Neisseria elongata subsp. glycolytica ATCC 29315</name>
    <dbReference type="NCBI Taxonomy" id="546263"/>
    <lineage>
        <taxon>Bacteria</taxon>
        <taxon>Pseudomonadati</taxon>
        <taxon>Pseudomonadota</taxon>
        <taxon>Betaproteobacteria</taxon>
        <taxon>Neisseriales</taxon>
        <taxon>Neisseriaceae</taxon>
        <taxon>Neisseria</taxon>
    </lineage>
</organism>
<accession>D4DNK4</accession>
<dbReference type="EMBL" id="ADBF01000016">
    <property type="protein sequence ID" value="EFE50480.1"/>
    <property type="molecule type" value="Genomic_DNA"/>
</dbReference>
<reference evidence="1 2" key="1">
    <citation type="submission" date="2010-02" db="EMBL/GenBank/DDBJ databases">
        <authorList>
            <person name="Weinstock G."/>
            <person name="Sodergren E."/>
            <person name="Clifton S."/>
            <person name="Fulton L."/>
            <person name="Fulton B."/>
            <person name="Courtney L."/>
            <person name="Fronick C."/>
            <person name="Harrison M."/>
            <person name="Strong C."/>
            <person name="Farmer C."/>
            <person name="Delahaunty K."/>
            <person name="Markovic C."/>
            <person name="Hall O."/>
            <person name="Minx P."/>
            <person name="Tomlinson C."/>
            <person name="Mitreva M."/>
            <person name="Nelson J."/>
            <person name="Hou S."/>
            <person name="Wollam A."/>
            <person name="Pepin K.H."/>
            <person name="Johnson M."/>
            <person name="Bhonagiri V."/>
            <person name="Zhang X."/>
            <person name="Suruliraj S."/>
            <person name="Warren W."/>
            <person name="Chinwalla A."/>
            <person name="Mardis E.R."/>
            <person name="Wilson R.K."/>
        </authorList>
    </citation>
    <scope>NUCLEOTIDE SEQUENCE [LARGE SCALE GENOMIC DNA]</scope>
    <source>
        <strain evidence="1 2">ATCC 29315</strain>
    </source>
</reference>
<comment type="caution">
    <text evidence="1">The sequence shown here is derived from an EMBL/GenBank/DDBJ whole genome shotgun (WGS) entry which is preliminary data.</text>
</comment>
<sequence>MFSETPAVCGNEIRQDSARRQGRFCGFLFGGWQRPSESQAGFQTASFLQIARNKGEQ</sequence>
<proteinExistence type="predicted"/>
<evidence type="ECO:0000313" key="1">
    <source>
        <dbReference type="EMBL" id="EFE50480.1"/>
    </source>
</evidence>
<evidence type="ECO:0000313" key="2">
    <source>
        <dbReference type="Proteomes" id="UP000005536"/>
    </source>
</evidence>
<gene>
    <name evidence="1" type="ORF">NEIELOOT_00637</name>
</gene>